<name>A0A382H582_9ZZZZ</name>
<evidence type="ECO:0000256" key="1">
    <source>
        <dbReference type="ARBA" id="ARBA00009441"/>
    </source>
</evidence>
<evidence type="ECO:0000256" key="5">
    <source>
        <dbReference type="ARBA" id="ARBA00022840"/>
    </source>
</evidence>
<reference evidence="9" key="1">
    <citation type="submission" date="2018-05" db="EMBL/GenBank/DDBJ databases">
        <authorList>
            <person name="Lanie J.A."/>
            <person name="Ng W.-L."/>
            <person name="Kazmierczak K.M."/>
            <person name="Andrzejewski T.M."/>
            <person name="Davidsen T.M."/>
            <person name="Wayne K.J."/>
            <person name="Tettelin H."/>
            <person name="Glass J.I."/>
            <person name="Rusch D."/>
            <person name="Podicherti R."/>
            <person name="Tsui H.-C.T."/>
            <person name="Winkler M.E."/>
        </authorList>
    </citation>
    <scope>NUCLEOTIDE SEQUENCE</scope>
</reference>
<dbReference type="Pfam" id="PF13476">
    <property type="entry name" value="AAA_23"/>
    <property type="match status" value="1"/>
</dbReference>
<keyword evidence="3" id="KW-0547">Nucleotide-binding</keyword>
<evidence type="ECO:0000256" key="6">
    <source>
        <dbReference type="ARBA" id="ARBA00023204"/>
    </source>
</evidence>
<dbReference type="AlphaFoldDB" id="A0A382H582"/>
<dbReference type="InterPro" id="IPR038729">
    <property type="entry name" value="Rad50/SbcC_AAA"/>
</dbReference>
<comment type="similarity">
    <text evidence="1">Belongs to the RecN family.</text>
</comment>
<evidence type="ECO:0000256" key="3">
    <source>
        <dbReference type="ARBA" id="ARBA00022741"/>
    </source>
</evidence>
<dbReference type="PANTHER" id="PTHR11059">
    <property type="entry name" value="DNA REPAIR PROTEIN RECN"/>
    <property type="match status" value="1"/>
</dbReference>
<dbReference type="EMBL" id="UINC01059196">
    <property type="protein sequence ID" value="SVB82339.1"/>
    <property type="molecule type" value="Genomic_DNA"/>
</dbReference>
<keyword evidence="4" id="KW-0227">DNA damage</keyword>
<evidence type="ECO:0000256" key="4">
    <source>
        <dbReference type="ARBA" id="ARBA00022763"/>
    </source>
</evidence>
<dbReference type="GO" id="GO:0006302">
    <property type="term" value="P:double-strand break repair"/>
    <property type="evidence" value="ECO:0007669"/>
    <property type="project" value="InterPro"/>
</dbReference>
<keyword evidence="6" id="KW-0234">DNA repair</keyword>
<dbReference type="GO" id="GO:0009432">
    <property type="term" value="P:SOS response"/>
    <property type="evidence" value="ECO:0007669"/>
    <property type="project" value="TreeGrafter"/>
</dbReference>
<dbReference type="GO" id="GO:0006310">
    <property type="term" value="P:DNA recombination"/>
    <property type="evidence" value="ECO:0007669"/>
    <property type="project" value="InterPro"/>
</dbReference>
<feature type="non-terminal residue" evidence="9">
    <location>
        <position position="73"/>
    </location>
</feature>
<dbReference type="Gene3D" id="3.40.50.300">
    <property type="entry name" value="P-loop containing nucleotide triphosphate hydrolases"/>
    <property type="match status" value="1"/>
</dbReference>
<feature type="domain" description="Rad50/SbcC-type AAA" evidence="8">
    <location>
        <begin position="4"/>
        <end position="62"/>
    </location>
</feature>
<accession>A0A382H582</accession>
<organism evidence="9">
    <name type="scientific">marine metagenome</name>
    <dbReference type="NCBI Taxonomy" id="408172"/>
    <lineage>
        <taxon>unclassified sequences</taxon>
        <taxon>metagenomes</taxon>
        <taxon>ecological metagenomes</taxon>
    </lineage>
</organism>
<evidence type="ECO:0000256" key="2">
    <source>
        <dbReference type="ARBA" id="ARBA00021315"/>
    </source>
</evidence>
<evidence type="ECO:0000313" key="9">
    <source>
        <dbReference type="EMBL" id="SVB82339.1"/>
    </source>
</evidence>
<dbReference type="PANTHER" id="PTHR11059:SF0">
    <property type="entry name" value="DNA REPAIR PROTEIN RECN"/>
    <property type="match status" value="1"/>
</dbReference>
<dbReference type="InterPro" id="IPR027417">
    <property type="entry name" value="P-loop_NTPase"/>
</dbReference>
<dbReference type="GO" id="GO:0043590">
    <property type="term" value="C:bacterial nucleoid"/>
    <property type="evidence" value="ECO:0007669"/>
    <property type="project" value="TreeGrafter"/>
</dbReference>
<evidence type="ECO:0000259" key="8">
    <source>
        <dbReference type="Pfam" id="PF13476"/>
    </source>
</evidence>
<dbReference type="GO" id="GO:0005524">
    <property type="term" value="F:ATP binding"/>
    <property type="evidence" value="ECO:0007669"/>
    <property type="project" value="UniProtKB-KW"/>
</dbReference>
<dbReference type="InterPro" id="IPR004604">
    <property type="entry name" value="DNA_recomb/repair_RecN"/>
</dbReference>
<evidence type="ECO:0000256" key="7">
    <source>
        <dbReference type="ARBA" id="ARBA00033408"/>
    </source>
</evidence>
<sequence length="73" mass="7811">MLKELRIKNFAIIDNLNVEFKSGLTALTGETGAGKSIIIDALNLILGGRADSNFIRTGESSATVESLFEITNP</sequence>
<gene>
    <name evidence="9" type="ORF">METZ01_LOCUS235193</name>
</gene>
<protein>
    <recommendedName>
        <fullName evidence="2">DNA repair protein RecN</fullName>
    </recommendedName>
    <alternativeName>
        <fullName evidence="7">Recombination protein N</fullName>
    </alternativeName>
</protein>
<dbReference type="GO" id="GO:0016887">
    <property type="term" value="F:ATP hydrolysis activity"/>
    <property type="evidence" value="ECO:0007669"/>
    <property type="project" value="InterPro"/>
</dbReference>
<dbReference type="SUPFAM" id="SSF52540">
    <property type="entry name" value="P-loop containing nucleoside triphosphate hydrolases"/>
    <property type="match status" value="1"/>
</dbReference>
<proteinExistence type="inferred from homology"/>
<keyword evidence="5" id="KW-0067">ATP-binding</keyword>